<dbReference type="InterPro" id="IPR035920">
    <property type="entry name" value="YhbY-like_sf"/>
</dbReference>
<dbReference type="Pfam" id="PF01985">
    <property type="entry name" value="CRS1_YhbY"/>
    <property type="match status" value="1"/>
</dbReference>
<dbReference type="Gramene" id="KCW64048">
    <property type="protein sequence ID" value="KCW64048"/>
    <property type="gene ID" value="EUGRSUZ_G01718"/>
</dbReference>
<evidence type="ECO:0000313" key="5">
    <source>
        <dbReference type="EMBL" id="KCW64046.1"/>
    </source>
</evidence>
<evidence type="ECO:0000256" key="2">
    <source>
        <dbReference type="PROSITE-ProRule" id="PRU00626"/>
    </source>
</evidence>
<dbReference type="EMBL" id="KK198759">
    <property type="protein sequence ID" value="KCW64049.1"/>
    <property type="molecule type" value="Genomic_DNA"/>
</dbReference>
<dbReference type="KEGG" id="egr:104453370"/>
<dbReference type="InterPro" id="IPR001890">
    <property type="entry name" value="RNA-binding_CRM"/>
</dbReference>
<reference evidence="5" key="1">
    <citation type="submission" date="2013-07" db="EMBL/GenBank/DDBJ databases">
        <title>The genome of Eucalyptus grandis.</title>
        <authorList>
            <person name="Schmutz J."/>
            <person name="Hayes R."/>
            <person name="Myburg A."/>
            <person name="Tuskan G."/>
            <person name="Grattapaglia D."/>
            <person name="Rokhsar D.S."/>
        </authorList>
    </citation>
    <scope>NUCLEOTIDE SEQUENCE</scope>
    <source>
        <tissue evidence="5">Leaf extractions</tissue>
    </source>
</reference>
<proteinExistence type="predicted"/>
<feature type="domain" description="CRM" evidence="4">
    <location>
        <begin position="158"/>
        <end position="257"/>
    </location>
</feature>
<feature type="region of interest" description="Disordered" evidence="3">
    <location>
        <begin position="136"/>
        <end position="159"/>
    </location>
</feature>
<accession>A0A059BDV2</accession>
<dbReference type="Gramene" id="KCW64047">
    <property type="protein sequence ID" value="KCW64047"/>
    <property type="gene ID" value="EUGRSUZ_G01718"/>
</dbReference>
<organism evidence="5">
    <name type="scientific">Eucalyptus grandis</name>
    <name type="common">Flooded gum</name>
    <dbReference type="NCBI Taxonomy" id="71139"/>
    <lineage>
        <taxon>Eukaryota</taxon>
        <taxon>Viridiplantae</taxon>
        <taxon>Streptophyta</taxon>
        <taxon>Embryophyta</taxon>
        <taxon>Tracheophyta</taxon>
        <taxon>Spermatophyta</taxon>
        <taxon>Magnoliopsida</taxon>
        <taxon>eudicotyledons</taxon>
        <taxon>Gunneridae</taxon>
        <taxon>Pentapetalae</taxon>
        <taxon>rosids</taxon>
        <taxon>malvids</taxon>
        <taxon>Myrtales</taxon>
        <taxon>Myrtaceae</taxon>
        <taxon>Myrtoideae</taxon>
        <taxon>Eucalypteae</taxon>
        <taxon>Eucalyptus</taxon>
    </lineage>
</organism>
<dbReference type="eggNOG" id="ENOG502RZGM">
    <property type="taxonomic scope" value="Eukaryota"/>
</dbReference>
<dbReference type="OrthoDB" id="2020593at2759"/>
<dbReference type="Gene3D" id="3.30.110.60">
    <property type="entry name" value="YhbY-like"/>
    <property type="match status" value="1"/>
</dbReference>
<sequence>MAATTLSSSSSLSSHLLHQLRWSQPPSPPIPSPLLCLFLNPQFAPASTAKLNALSLPPSPSKSAVRFRALLSNPPSFSSVPSGLASSRLLSSSASIAASTQTPSLHSEASIDAVPQGQILGEDDAHDGGEGIEILEEEEKEEVPEPANRQPRTAGKVPDLSVKEKKELASYAHSLGKKLKCQLVGKSGVTDNVAASFIETLEANELLKIKIHRTCPGELDEVVKQLELVTGSVVVGQIGRTIIIYRPSITKMKAEEKKKQARRVFVRKGAYPNPLLSKKGQPSRLVGRGRRSSSRV</sequence>
<dbReference type="FunFam" id="3.30.110.60:FF:000004">
    <property type="entry name" value="RNA-binding CRS1 / YhbY (CRM) domain protein"/>
    <property type="match status" value="1"/>
</dbReference>
<dbReference type="AlphaFoldDB" id="A0A059BDV2"/>
<dbReference type="OMA" id="KPFRREY"/>
<dbReference type="FunCoup" id="A0A059BDV2">
    <property type="interactions" value="844"/>
</dbReference>
<evidence type="ECO:0000256" key="1">
    <source>
        <dbReference type="ARBA" id="ARBA00022884"/>
    </source>
</evidence>
<dbReference type="PANTHER" id="PTHR47714:SF1">
    <property type="entry name" value="RNA-BINDING CRS1 _ YHBY (CRM) DOMAIN PROTEIN"/>
    <property type="match status" value="1"/>
</dbReference>
<dbReference type="EMBL" id="KK198759">
    <property type="protein sequence ID" value="KCW64048.1"/>
    <property type="molecule type" value="Genomic_DNA"/>
</dbReference>
<keyword evidence="1 2" id="KW-0694">RNA-binding</keyword>
<dbReference type="SMART" id="SM01103">
    <property type="entry name" value="CRS1_YhbY"/>
    <property type="match status" value="1"/>
</dbReference>
<dbReference type="PANTHER" id="PTHR47714">
    <property type="entry name" value="CRS1/YHBY DOMAIN CONTAINING PROTEIN, EXPRESSED"/>
    <property type="match status" value="1"/>
</dbReference>
<gene>
    <name evidence="5" type="ORF">EUGRSUZ_G01718</name>
</gene>
<dbReference type="EMBL" id="KK198759">
    <property type="protein sequence ID" value="KCW64046.1"/>
    <property type="molecule type" value="Genomic_DNA"/>
</dbReference>
<protein>
    <recommendedName>
        <fullName evidence="4">CRM domain-containing protein</fullName>
    </recommendedName>
</protein>
<evidence type="ECO:0000259" key="4">
    <source>
        <dbReference type="PROSITE" id="PS51295"/>
    </source>
</evidence>
<dbReference type="Gramene" id="KCW64049">
    <property type="protein sequence ID" value="KCW64049"/>
    <property type="gene ID" value="EUGRSUZ_G01718"/>
</dbReference>
<dbReference type="Gramene" id="KCW64046">
    <property type="protein sequence ID" value="KCW64046"/>
    <property type="gene ID" value="EUGRSUZ_G01718"/>
</dbReference>
<name>A0A059BDV2_EUCGR</name>
<dbReference type="SUPFAM" id="SSF75471">
    <property type="entry name" value="YhbY-like"/>
    <property type="match status" value="1"/>
</dbReference>
<dbReference type="PROSITE" id="PS51295">
    <property type="entry name" value="CRM"/>
    <property type="match status" value="1"/>
</dbReference>
<dbReference type="GO" id="GO:0003723">
    <property type="term" value="F:RNA binding"/>
    <property type="evidence" value="ECO:0007669"/>
    <property type="project" value="UniProtKB-UniRule"/>
</dbReference>
<evidence type="ECO:0000256" key="3">
    <source>
        <dbReference type="SAM" id="MobiDB-lite"/>
    </source>
</evidence>
<feature type="compositionally biased region" description="Basic residues" evidence="3">
    <location>
        <begin position="287"/>
        <end position="296"/>
    </location>
</feature>
<dbReference type="EMBL" id="KK198759">
    <property type="protein sequence ID" value="KCW64047.1"/>
    <property type="molecule type" value="Genomic_DNA"/>
</dbReference>
<dbReference type="STRING" id="71139.A0A059BDV2"/>
<feature type="region of interest" description="Disordered" evidence="3">
    <location>
        <begin position="272"/>
        <end position="296"/>
    </location>
</feature>